<organism evidence="1 2">
    <name type="scientific">Edwardsiella hoshinae</name>
    <dbReference type="NCBI Taxonomy" id="93378"/>
    <lineage>
        <taxon>Bacteria</taxon>
        <taxon>Pseudomonadati</taxon>
        <taxon>Pseudomonadota</taxon>
        <taxon>Gammaproteobacteria</taxon>
        <taxon>Enterobacterales</taxon>
        <taxon>Hafniaceae</taxon>
        <taxon>Edwardsiella</taxon>
    </lineage>
</organism>
<dbReference type="SUPFAM" id="SSF46894">
    <property type="entry name" value="C-terminal effector domain of the bipartite response regulators"/>
    <property type="match status" value="1"/>
</dbReference>
<dbReference type="Proteomes" id="UP000255248">
    <property type="component" value="Unassembled WGS sequence"/>
</dbReference>
<dbReference type="RefSeq" id="WP_148707567.1">
    <property type="nucleotide sequence ID" value="NZ_CP065625.1"/>
</dbReference>
<gene>
    <name evidence="1" type="ORF">NCTC12121_03589</name>
</gene>
<dbReference type="EMBL" id="UFXZ01000002">
    <property type="protein sequence ID" value="STE53304.1"/>
    <property type="molecule type" value="Genomic_DNA"/>
</dbReference>
<accession>A0A376J1X0</accession>
<proteinExistence type="predicted"/>
<evidence type="ECO:0000313" key="1">
    <source>
        <dbReference type="EMBL" id="STE53304.1"/>
    </source>
</evidence>
<dbReference type="InterPro" id="IPR036388">
    <property type="entry name" value="WH-like_DNA-bd_sf"/>
</dbReference>
<dbReference type="GO" id="GO:0006355">
    <property type="term" value="P:regulation of DNA-templated transcription"/>
    <property type="evidence" value="ECO:0007669"/>
    <property type="project" value="InterPro"/>
</dbReference>
<evidence type="ECO:0000313" key="2">
    <source>
        <dbReference type="Proteomes" id="UP000255248"/>
    </source>
</evidence>
<reference evidence="1 2" key="1">
    <citation type="submission" date="2018-06" db="EMBL/GenBank/DDBJ databases">
        <authorList>
            <consortium name="Pathogen Informatics"/>
            <person name="Doyle S."/>
        </authorList>
    </citation>
    <scope>NUCLEOTIDE SEQUENCE [LARGE SCALE GENOMIC DNA]</scope>
    <source>
        <strain evidence="1 2">NCTC12121</strain>
    </source>
</reference>
<dbReference type="InterPro" id="IPR016032">
    <property type="entry name" value="Sig_transdc_resp-reg_C-effctor"/>
</dbReference>
<dbReference type="Gene3D" id="1.10.10.10">
    <property type="entry name" value="Winged helix-like DNA-binding domain superfamily/Winged helix DNA-binding domain"/>
    <property type="match status" value="1"/>
</dbReference>
<dbReference type="GO" id="GO:0003677">
    <property type="term" value="F:DNA binding"/>
    <property type="evidence" value="ECO:0007669"/>
    <property type="project" value="InterPro"/>
</dbReference>
<name>A0A376J1X0_9GAMM</name>
<sequence length="230" mass="26261">MCAQNRIKTVPNSQLKSHRSVSDMIKLSQYPICVRDQQGNFIAQNSHFNKEMLHHSANVTLWFSCLPTNLTSSLMKKKIEMFSNLKGLHFFSGALIDGVLWEICFQPLCYNEDVFSVWHFYKTSFVEKSLSFPFYGMEKKIYKFRDEKGPISWNVFRLRVSGLSHSAIANLLSISVGSSKNHVTGIYKYFNTTRNDDLIIAACASGLYVSIAEFTSQIIKISVNKMLIKS</sequence>
<protein>
    <submittedName>
        <fullName evidence="1">Conjugal transfer transcriptional regulator TraJ</fullName>
    </submittedName>
</protein>
<dbReference type="AlphaFoldDB" id="A0A376J1X0"/>
<dbReference type="Gene3D" id="3.30.450.20">
    <property type="entry name" value="PAS domain"/>
    <property type="match status" value="1"/>
</dbReference>